<dbReference type="RefSeq" id="WP_035381803.1">
    <property type="nucleotide sequence ID" value="NZ_JACAOJ010000011.1"/>
</dbReference>
<gene>
    <name evidence="1" type="ORF">AtDm6_2947</name>
</gene>
<keyword evidence="2" id="KW-1185">Reference proteome</keyword>
<name>A0A094ZFG3_9PROT</name>
<sequence>MQEDPRLASLSLQGHEAALQAFRTALASGRMPHAWLITGPPGIGKATFAFRVARLILGGEDADSPAGRRISAATHADLLVVSRSFDEKRQRFRGEIVADEVRPINAFLRRTAAEGGWRVVIVDGAEWLNRSAANALLKILEEPPPQAVLLLTSSAPGRLLPTIRSRCRKLDLAPLDTHSLQSVIVRQVPDVSPADMTRMLESAQGAPGRALALLADQGGKMADLAQEAVAGVSVSRSYQIAEAVLRKDDGFNLFFSLLSDFLQNRARQSARHGLNQSNALAQAWEAIMRLQGETERFNLDKQESLLQAMTIASKA</sequence>
<protein>
    <submittedName>
        <fullName evidence="1">DNA polymerase III delta prime subunit</fullName>
        <ecNumber evidence="1">2.7.7.7</ecNumber>
    </submittedName>
</protein>
<evidence type="ECO:0000313" key="2">
    <source>
        <dbReference type="Proteomes" id="UP000029448"/>
    </source>
</evidence>
<evidence type="ECO:0000313" key="1">
    <source>
        <dbReference type="EMBL" id="KGB21311.1"/>
    </source>
</evidence>
<reference evidence="1 2" key="1">
    <citation type="submission" date="2014-06" db="EMBL/GenBank/DDBJ databases">
        <title>Functional and comparative genomic analyses of the Drosophila gut microbiota identify candidate symbiosis factors.</title>
        <authorList>
            <person name="Newell P.D."/>
            <person name="Chaston J.M."/>
            <person name="Douglas A.E."/>
        </authorList>
    </citation>
    <scope>NUCLEOTIDE SEQUENCE [LARGE SCALE GENOMIC DNA]</scope>
    <source>
        <strain evidence="1 2">DmCS_006</strain>
    </source>
</reference>
<keyword evidence="1" id="KW-0808">Transferase</keyword>
<dbReference type="PANTHER" id="PTHR11669">
    <property type="entry name" value="REPLICATION FACTOR C / DNA POLYMERASE III GAMMA-TAU SUBUNIT"/>
    <property type="match status" value="1"/>
</dbReference>
<dbReference type="Pfam" id="PF13177">
    <property type="entry name" value="DNA_pol3_delta2"/>
    <property type="match status" value="1"/>
</dbReference>
<accession>A0A094ZFG3</accession>
<organism evidence="1 2">
    <name type="scientific">Acetobacter tropicalis</name>
    <dbReference type="NCBI Taxonomy" id="104102"/>
    <lineage>
        <taxon>Bacteria</taxon>
        <taxon>Pseudomonadati</taxon>
        <taxon>Pseudomonadota</taxon>
        <taxon>Alphaproteobacteria</taxon>
        <taxon>Acetobacterales</taxon>
        <taxon>Acetobacteraceae</taxon>
        <taxon>Acetobacter</taxon>
    </lineage>
</organism>
<dbReference type="PANTHER" id="PTHR11669:SF8">
    <property type="entry name" value="DNA POLYMERASE III SUBUNIT DELTA"/>
    <property type="match status" value="1"/>
</dbReference>
<dbReference type="InterPro" id="IPR027417">
    <property type="entry name" value="P-loop_NTPase"/>
</dbReference>
<dbReference type="GO" id="GO:0009360">
    <property type="term" value="C:DNA polymerase III complex"/>
    <property type="evidence" value="ECO:0007669"/>
    <property type="project" value="TreeGrafter"/>
</dbReference>
<dbReference type="SUPFAM" id="SSF52540">
    <property type="entry name" value="P-loop containing nucleoside triphosphate hydrolases"/>
    <property type="match status" value="1"/>
</dbReference>
<dbReference type="GeneID" id="89476806"/>
<dbReference type="NCBIfam" id="NF005677">
    <property type="entry name" value="PRK07471.1"/>
    <property type="match status" value="1"/>
</dbReference>
<dbReference type="GO" id="GO:0003887">
    <property type="term" value="F:DNA-directed DNA polymerase activity"/>
    <property type="evidence" value="ECO:0007669"/>
    <property type="project" value="UniProtKB-EC"/>
</dbReference>
<dbReference type="InterPro" id="IPR050238">
    <property type="entry name" value="DNA_Rep/Repair_Clamp_Loader"/>
</dbReference>
<dbReference type="PATRIC" id="fig|104102.7.peg.2912"/>
<dbReference type="STRING" id="104102.AtDm6_2947"/>
<dbReference type="GO" id="GO:0006261">
    <property type="term" value="P:DNA-templated DNA replication"/>
    <property type="evidence" value="ECO:0007669"/>
    <property type="project" value="TreeGrafter"/>
</dbReference>
<dbReference type="AlphaFoldDB" id="A0A094ZFG3"/>
<proteinExistence type="predicted"/>
<dbReference type="Proteomes" id="UP000029448">
    <property type="component" value="Unassembled WGS sequence"/>
</dbReference>
<comment type="caution">
    <text evidence="1">The sequence shown here is derived from an EMBL/GenBank/DDBJ whole genome shotgun (WGS) entry which is preliminary data.</text>
</comment>
<dbReference type="Gene3D" id="3.40.50.300">
    <property type="entry name" value="P-loop containing nucleotide triphosphate hydrolases"/>
    <property type="match status" value="1"/>
</dbReference>
<keyword evidence="1" id="KW-0548">Nucleotidyltransferase</keyword>
<dbReference type="EMBL" id="JOKM01000102">
    <property type="protein sequence ID" value="KGB21311.1"/>
    <property type="molecule type" value="Genomic_DNA"/>
</dbReference>
<dbReference type="EC" id="2.7.7.7" evidence="1"/>